<evidence type="ECO:0000313" key="3">
    <source>
        <dbReference type="Proteomes" id="UP000238365"/>
    </source>
</evidence>
<reference evidence="2 3" key="1">
    <citation type="submission" date="2018-01" db="EMBL/GenBank/DDBJ databases">
        <title>Complete and assembled Genome of Pantoea gaviniae DSM22758T.</title>
        <authorList>
            <person name="Stevens M.J.A."/>
            <person name="Zurfluh K."/>
            <person name="Stephan R."/>
        </authorList>
    </citation>
    <scope>NUCLEOTIDE SEQUENCE [LARGE SCALE GENOMIC DNA]</scope>
    <source>
        <strain evidence="2 3">DSM 22758</strain>
    </source>
</reference>
<sequence length="130" mass="14579">MIFLVTLWAIAATVAAIVAARSERASLMLLSKKVARLERDINELAEDAMRAHDRATDLVFAAVAAHDMYTFAHPYMSQAAPDWFERDGCPANYTAEGDQLLQQLSRELKSGRSVDDVWHSLVEKEPTHTY</sequence>
<evidence type="ECO:0000313" key="2">
    <source>
        <dbReference type="EMBL" id="AUX92409.1"/>
    </source>
</evidence>
<feature type="coiled-coil region" evidence="1">
    <location>
        <begin position="27"/>
        <end position="54"/>
    </location>
</feature>
<accession>A0A1X1E6H7</accession>
<dbReference type="KEGG" id="pgz:C2E15_04470"/>
<evidence type="ECO:0000256" key="1">
    <source>
        <dbReference type="SAM" id="Coils"/>
    </source>
</evidence>
<dbReference type="EMBL" id="CP026377">
    <property type="protein sequence ID" value="AUX92409.1"/>
    <property type="molecule type" value="Genomic_DNA"/>
</dbReference>
<dbReference type="RefSeq" id="WP_104956305.1">
    <property type="nucleotide sequence ID" value="NZ_CP026377.1"/>
</dbReference>
<proteinExistence type="predicted"/>
<gene>
    <name evidence="2" type="ORF">C2E15_04470</name>
</gene>
<protein>
    <submittedName>
        <fullName evidence="2">Uncharacterized protein</fullName>
    </submittedName>
</protein>
<keyword evidence="3" id="KW-1185">Reference proteome</keyword>
<dbReference type="Proteomes" id="UP000238365">
    <property type="component" value="Chromosome"/>
</dbReference>
<name>A0A1X1E6H7_9GAMM</name>
<organism evidence="2 3">
    <name type="scientific">Mixta gaviniae</name>
    <dbReference type="NCBI Taxonomy" id="665914"/>
    <lineage>
        <taxon>Bacteria</taxon>
        <taxon>Pseudomonadati</taxon>
        <taxon>Pseudomonadota</taxon>
        <taxon>Gammaproteobacteria</taxon>
        <taxon>Enterobacterales</taxon>
        <taxon>Erwiniaceae</taxon>
        <taxon>Mixta</taxon>
    </lineage>
</organism>
<keyword evidence="1" id="KW-0175">Coiled coil</keyword>
<dbReference type="AlphaFoldDB" id="A0A1X1E6H7"/>